<feature type="compositionally biased region" description="Polar residues" evidence="1">
    <location>
        <begin position="334"/>
        <end position="352"/>
    </location>
</feature>
<dbReference type="InterPro" id="IPR035999">
    <property type="entry name" value="Sec7_dom_sf"/>
</dbReference>
<dbReference type="SMART" id="SM00222">
    <property type="entry name" value="Sec7"/>
    <property type="match status" value="1"/>
</dbReference>
<dbReference type="Gene3D" id="1.10.220.20">
    <property type="match status" value="1"/>
</dbReference>
<reference evidence="5" key="1">
    <citation type="submission" date="2016-06" db="UniProtKB">
        <authorList>
            <consortium name="WormBaseParasite"/>
        </authorList>
    </citation>
    <scope>IDENTIFICATION</scope>
</reference>
<dbReference type="PROSITE" id="PS50190">
    <property type="entry name" value="SEC7"/>
    <property type="match status" value="1"/>
</dbReference>
<dbReference type="InterPro" id="IPR000904">
    <property type="entry name" value="Sec7_dom"/>
</dbReference>
<dbReference type="PANTHER" id="PTHR10663">
    <property type="entry name" value="GUANYL-NUCLEOTIDE EXCHANGE FACTOR"/>
    <property type="match status" value="1"/>
</dbReference>
<feature type="compositionally biased region" description="Low complexity" evidence="1">
    <location>
        <begin position="90"/>
        <end position="106"/>
    </location>
</feature>
<feature type="region of interest" description="Disordered" evidence="1">
    <location>
        <begin position="90"/>
        <end position="117"/>
    </location>
</feature>
<feature type="region of interest" description="Disordered" evidence="1">
    <location>
        <begin position="307"/>
        <end position="352"/>
    </location>
</feature>
<evidence type="ECO:0000313" key="5">
    <source>
        <dbReference type="WBParaSite" id="SBAD_0001085401-mRNA-1"/>
    </source>
</evidence>
<dbReference type="Proteomes" id="UP000270296">
    <property type="component" value="Unassembled WGS sequence"/>
</dbReference>
<proteinExistence type="predicted"/>
<evidence type="ECO:0000313" key="3">
    <source>
        <dbReference type="EMBL" id="VDP32257.1"/>
    </source>
</evidence>
<dbReference type="PANTHER" id="PTHR10663:SF342">
    <property type="entry name" value="FI21420P1"/>
    <property type="match status" value="1"/>
</dbReference>
<dbReference type="WBParaSite" id="SBAD_0001085401-mRNA-1">
    <property type="protein sequence ID" value="SBAD_0001085401-mRNA-1"/>
    <property type="gene ID" value="SBAD_0001085401"/>
</dbReference>
<dbReference type="Pfam" id="PF01369">
    <property type="entry name" value="Sec7"/>
    <property type="match status" value="1"/>
</dbReference>
<organism evidence="5">
    <name type="scientific">Soboliphyme baturini</name>
    <dbReference type="NCBI Taxonomy" id="241478"/>
    <lineage>
        <taxon>Eukaryota</taxon>
        <taxon>Metazoa</taxon>
        <taxon>Ecdysozoa</taxon>
        <taxon>Nematoda</taxon>
        <taxon>Enoplea</taxon>
        <taxon>Dorylaimia</taxon>
        <taxon>Dioctophymatida</taxon>
        <taxon>Dioctophymatoidea</taxon>
        <taxon>Soboliphymatidae</taxon>
        <taxon>Soboliphyme</taxon>
    </lineage>
</organism>
<dbReference type="OrthoDB" id="430364at2759"/>
<gene>
    <name evidence="3" type="ORF">SBAD_LOCUS10488</name>
</gene>
<dbReference type="GO" id="GO:0030036">
    <property type="term" value="P:actin cytoskeleton organization"/>
    <property type="evidence" value="ECO:0007669"/>
    <property type="project" value="TreeGrafter"/>
</dbReference>
<dbReference type="AlphaFoldDB" id="A0A183J3P0"/>
<evidence type="ECO:0000313" key="4">
    <source>
        <dbReference type="Proteomes" id="UP000270296"/>
    </source>
</evidence>
<sequence length="663" mass="72799">MRTLVEAAVATRADDSHYYWPPVCSRRGCERSAFLGVFFTRLPPLCAAWYADEELADLSPVSSKNDCDGRCCYVVNDYDDAGNRNLPSLSASPFSLSPSSPSSRSSSTKRPFVTGSATPGSMSLSSFVVPTTHKSLPRCRDSPAVASYCGGVPQQPYLIARHPSMCCDDSVVFMVNNHRGQTSSNDSASTASDYVYELSDDFRQKQVEALERRYGGRLVARRAAITIQRAYRRYSMARKFANLRQKRGTGRVVHFFTDSGLPSPSLDQRNMSFKEKAGYQLTECGGNFRPSGSAAVVINRGEAVRIRNQPLPSSSSSVSDTGTDHVDRGRGPCNQPSAADSPTSTGPGKSTQFALSSSNYKILSNQREVFLRDGGDSFRNKCQCDALDLGEHPLEPSPQHFYCSLATYDNLTTFRGPWHKEEPTGTHWIPRSDASSSVPVTPPTAAACAPPLVTSAGSSDGTMHKIMPSVFPVWIPRMQVVRNGAASNIVVPVKNFPYSSDFAAQSLSSPSSSFTSPPPPPSLRQVHKNEGITSCHDTVPIVVPSTSARSQEQNEMIRKRMYRIALNFFNKKPERGIQLLVQYGFVDGTPAAVAKFLLVRKGLSRQMIGELLGNLQNSFCMAVLDYFVSEIDMHDLEIDVALRLFQSHFRLPGEAQKIERIME</sequence>
<evidence type="ECO:0000256" key="1">
    <source>
        <dbReference type="SAM" id="MobiDB-lite"/>
    </source>
</evidence>
<dbReference type="GO" id="GO:0032012">
    <property type="term" value="P:regulation of ARF protein signal transduction"/>
    <property type="evidence" value="ECO:0007669"/>
    <property type="project" value="InterPro"/>
</dbReference>
<dbReference type="Gene3D" id="1.10.1000.11">
    <property type="entry name" value="Arf Nucleotide-binding Site Opener,domain 2"/>
    <property type="match status" value="1"/>
</dbReference>
<feature type="domain" description="SEC7" evidence="2">
    <location>
        <begin position="551"/>
        <end position="663"/>
    </location>
</feature>
<reference evidence="3 4" key="2">
    <citation type="submission" date="2018-11" db="EMBL/GenBank/DDBJ databases">
        <authorList>
            <consortium name="Pathogen Informatics"/>
        </authorList>
    </citation>
    <scope>NUCLEOTIDE SEQUENCE [LARGE SCALE GENOMIC DNA]</scope>
</reference>
<dbReference type="EMBL" id="UZAM01014153">
    <property type="protein sequence ID" value="VDP32257.1"/>
    <property type="molecule type" value="Genomic_DNA"/>
</dbReference>
<name>A0A183J3P0_9BILA</name>
<keyword evidence="4" id="KW-1185">Reference proteome</keyword>
<dbReference type="GO" id="GO:0005085">
    <property type="term" value="F:guanyl-nucleotide exchange factor activity"/>
    <property type="evidence" value="ECO:0007669"/>
    <property type="project" value="InterPro"/>
</dbReference>
<dbReference type="FunFam" id="1.10.220.20:FF:000001">
    <property type="entry name" value="IQ motif and SEC7 domain-containing protein 1"/>
    <property type="match status" value="1"/>
</dbReference>
<evidence type="ECO:0000259" key="2">
    <source>
        <dbReference type="PROSITE" id="PS50190"/>
    </source>
</evidence>
<protein>
    <submittedName>
        <fullName evidence="5">SEC7 domain-containing protein</fullName>
    </submittedName>
</protein>
<dbReference type="PROSITE" id="PS50096">
    <property type="entry name" value="IQ"/>
    <property type="match status" value="1"/>
</dbReference>
<dbReference type="CDD" id="cd23767">
    <property type="entry name" value="IQCD"/>
    <property type="match status" value="1"/>
</dbReference>
<accession>A0A183J3P0</accession>
<dbReference type="InterPro" id="IPR023394">
    <property type="entry name" value="Sec7_C_sf"/>
</dbReference>
<dbReference type="SUPFAM" id="SSF48425">
    <property type="entry name" value="Sec7 domain"/>
    <property type="match status" value="1"/>
</dbReference>